<dbReference type="EMBL" id="CAJVPV010028427">
    <property type="protein sequence ID" value="CAG8736423.1"/>
    <property type="molecule type" value="Genomic_DNA"/>
</dbReference>
<reference evidence="2" key="1">
    <citation type="submission" date="2021-06" db="EMBL/GenBank/DDBJ databases">
        <authorList>
            <person name="Kallberg Y."/>
            <person name="Tangrot J."/>
            <person name="Rosling A."/>
        </authorList>
    </citation>
    <scope>NUCLEOTIDE SEQUENCE</scope>
    <source>
        <strain evidence="2">CL551</strain>
    </source>
</reference>
<keyword evidence="1" id="KW-0175">Coiled coil</keyword>
<name>A0A9N9IHG2_9GLOM</name>
<keyword evidence="3" id="KW-1185">Reference proteome</keyword>
<organism evidence="2 3">
    <name type="scientific">Acaulospora morrowiae</name>
    <dbReference type="NCBI Taxonomy" id="94023"/>
    <lineage>
        <taxon>Eukaryota</taxon>
        <taxon>Fungi</taxon>
        <taxon>Fungi incertae sedis</taxon>
        <taxon>Mucoromycota</taxon>
        <taxon>Glomeromycotina</taxon>
        <taxon>Glomeromycetes</taxon>
        <taxon>Diversisporales</taxon>
        <taxon>Acaulosporaceae</taxon>
        <taxon>Acaulospora</taxon>
    </lineage>
</organism>
<comment type="caution">
    <text evidence="2">The sequence shown here is derived from an EMBL/GenBank/DDBJ whole genome shotgun (WGS) entry which is preliminary data.</text>
</comment>
<evidence type="ECO:0000256" key="1">
    <source>
        <dbReference type="SAM" id="Coils"/>
    </source>
</evidence>
<gene>
    <name evidence="2" type="ORF">AMORRO_LOCUS14405</name>
</gene>
<proteinExistence type="predicted"/>
<feature type="coiled-coil region" evidence="1">
    <location>
        <begin position="123"/>
        <end position="150"/>
    </location>
</feature>
<accession>A0A9N9IHG2</accession>
<dbReference type="AlphaFoldDB" id="A0A9N9IHG2"/>
<dbReference type="OrthoDB" id="2447818at2759"/>
<protein>
    <submittedName>
        <fullName evidence="2">2924_t:CDS:1</fullName>
    </submittedName>
</protein>
<feature type="non-terminal residue" evidence="2">
    <location>
        <position position="154"/>
    </location>
</feature>
<sequence length="154" mass="18130">MSHLSPAQQKPKPEALPCIFSKIVTKYNKEIGLSFCETKKKQTWRNASAPEAIRRLELFTDFIPELTDFLLESYHYSICQQHYNEIVSKNQFYQRLCHENKRPQIDTDSISLEIIDSASMIKFEKIKELGEELQQKIEEQKREISELKNQISGY</sequence>
<dbReference type="Proteomes" id="UP000789342">
    <property type="component" value="Unassembled WGS sequence"/>
</dbReference>
<evidence type="ECO:0000313" key="3">
    <source>
        <dbReference type="Proteomes" id="UP000789342"/>
    </source>
</evidence>
<evidence type="ECO:0000313" key="2">
    <source>
        <dbReference type="EMBL" id="CAG8736423.1"/>
    </source>
</evidence>